<evidence type="ECO:0000313" key="3">
    <source>
        <dbReference type="Proteomes" id="UP000887568"/>
    </source>
</evidence>
<dbReference type="InterPro" id="IPR016729">
    <property type="entry name" value="FADD"/>
</dbReference>
<dbReference type="GO" id="GO:0007165">
    <property type="term" value="P:signal transduction"/>
    <property type="evidence" value="ECO:0007669"/>
    <property type="project" value="InterPro"/>
</dbReference>
<dbReference type="AlphaFoldDB" id="A0A914A9Z1"/>
<protein>
    <recommendedName>
        <fullName evidence="1">Death domain-containing protein</fullName>
    </recommendedName>
</protein>
<dbReference type="InterPro" id="IPR011029">
    <property type="entry name" value="DEATH-like_dom_sf"/>
</dbReference>
<dbReference type="InterPro" id="IPR000488">
    <property type="entry name" value="Death_dom"/>
</dbReference>
<dbReference type="EnsemblMetazoa" id="XM_038204739.1">
    <property type="protein sequence ID" value="XP_038060667.1"/>
    <property type="gene ID" value="LOC119731559"/>
</dbReference>
<reference evidence="2" key="1">
    <citation type="submission" date="2022-11" db="UniProtKB">
        <authorList>
            <consortium name="EnsemblMetazoa"/>
        </authorList>
    </citation>
    <scope>IDENTIFICATION</scope>
</reference>
<organism evidence="2 3">
    <name type="scientific">Patiria miniata</name>
    <name type="common">Bat star</name>
    <name type="synonym">Asterina miniata</name>
    <dbReference type="NCBI Taxonomy" id="46514"/>
    <lineage>
        <taxon>Eukaryota</taxon>
        <taxon>Metazoa</taxon>
        <taxon>Echinodermata</taxon>
        <taxon>Eleutherozoa</taxon>
        <taxon>Asterozoa</taxon>
        <taxon>Asteroidea</taxon>
        <taxon>Valvatacea</taxon>
        <taxon>Valvatida</taxon>
        <taxon>Asterinidae</taxon>
        <taxon>Patiria</taxon>
    </lineage>
</organism>
<dbReference type="SUPFAM" id="SSF47986">
    <property type="entry name" value="DEATH domain"/>
    <property type="match status" value="3"/>
</dbReference>
<proteinExistence type="predicted"/>
<dbReference type="PROSITE" id="PS50017">
    <property type="entry name" value="DEATH_DOMAIN"/>
    <property type="match status" value="2"/>
</dbReference>
<dbReference type="GeneID" id="119731559"/>
<dbReference type="OMA" id="YENLMAH"/>
<dbReference type="EnsemblMetazoa" id="XM_038204738.1">
    <property type="protein sequence ID" value="XP_038060666.1"/>
    <property type="gene ID" value="LOC119731559"/>
</dbReference>
<dbReference type="Gene3D" id="1.10.533.10">
    <property type="entry name" value="Death Domain, Fas"/>
    <property type="match status" value="3"/>
</dbReference>
<dbReference type="RefSeq" id="XP_038060666.1">
    <property type="nucleotide sequence ID" value="XM_038204738.1"/>
</dbReference>
<feature type="domain" description="Death" evidence="1">
    <location>
        <begin position="380"/>
        <end position="451"/>
    </location>
</feature>
<name>A0A914A9Z1_PATMI</name>
<sequence length="652" mass="74625">MPQPKGDLVFFVVHQRQDDPTEIVAHLVKPDGMEDLKSYMTESGYKLCESTRTEPFKAMTSETFYIRLVGDLVVNTFGNPSYRRDRLQLKWLRNRVNRKDFFVEGVYRGRFQADYSGKVLLHRLTVHAGTTNRGSGRQFTLNNLESILGDVVSSSKMAIPKEREHPAPPEIQDSFTEEEVVKDVVIRTISKDIPKNCVVPLAMHLFGLSEVEILNLSLLPHHRDFDEQRYAVLEKWMLTMGEEATFTKLIEAFRAVKMTSAAINLNKNLLTNERLKSVAKGLPGDLQPLADAVKVDLEESRQNYVDELNDHKFQILYRWREDSFETLRKRASHTKLLRAMRKCGMELAADRCTLISSVDARDVVLLRVISKDASRETIYRLVRRLGLTEEQIDGFTREHGQDFNKKLFLLNSLVAWKDSDGKGEGARFEDLMYEMEAVGLRQNADILDEELVKDKRFRFAATQIENDMMQPLADELRVDTKPMMIDYDGDFLAELGYRLLVRWKETRGKYASHTELLKALEGAGLGALGVDVDKMGSVNIDKGAMCDFCLRYVTSWIHVSRAHEWPSVVQNIPSNVTQGLDKRTVDLIKRQQRDPCDQMARALMVCRERGVFKTAGALVNRLIACGFEKTALMLLDVSRSQYYCTTLRLEDV</sequence>
<dbReference type="RefSeq" id="XP_038060667.1">
    <property type="nucleotide sequence ID" value="XM_038204739.1"/>
</dbReference>
<keyword evidence="3" id="KW-1185">Reference proteome</keyword>
<dbReference type="Pfam" id="PF00531">
    <property type="entry name" value="Death"/>
    <property type="match status" value="1"/>
</dbReference>
<dbReference type="PANTHER" id="PTHR15077">
    <property type="entry name" value="FAS-ASSOCIATING DEATH DOMAIN-CONTAINING PROTEIN FADD"/>
    <property type="match status" value="1"/>
</dbReference>
<accession>A0A914A9Z1</accession>
<dbReference type="CDD" id="cd01670">
    <property type="entry name" value="Death"/>
    <property type="match status" value="1"/>
</dbReference>
<dbReference type="Proteomes" id="UP000887568">
    <property type="component" value="Unplaced"/>
</dbReference>
<dbReference type="OrthoDB" id="10000500at2759"/>
<evidence type="ECO:0000259" key="1">
    <source>
        <dbReference type="PROSITE" id="PS50017"/>
    </source>
</evidence>
<feature type="domain" description="Death" evidence="1">
    <location>
        <begin position="206"/>
        <end position="269"/>
    </location>
</feature>
<evidence type="ECO:0000313" key="2">
    <source>
        <dbReference type="EnsemblMetazoa" id="XP_038060667.1"/>
    </source>
</evidence>